<dbReference type="InterPro" id="IPR036514">
    <property type="entry name" value="SGNH_hydro_sf"/>
</dbReference>
<dbReference type="Pfam" id="PF13472">
    <property type="entry name" value="Lipase_GDSL_2"/>
    <property type="match status" value="1"/>
</dbReference>
<reference evidence="2" key="1">
    <citation type="submission" date="2021-04" db="EMBL/GenBank/DDBJ databases">
        <title>Draft genome sequence data of methanotrophic Methylovulum sp. strain S1L and Methylomonas sp. strain S2AM isolated from boreal lake water columns.</title>
        <authorList>
            <person name="Rissanen A.J."/>
            <person name="Mangayil R."/>
            <person name="Svenning M.M."/>
            <person name="Khanongnuch R."/>
        </authorList>
    </citation>
    <scope>NUCLEOTIDE SEQUENCE</scope>
    <source>
        <strain evidence="2">S2AM</strain>
    </source>
</reference>
<dbReference type="Gene3D" id="3.40.50.1110">
    <property type="entry name" value="SGNH hydrolase"/>
    <property type="match status" value="1"/>
</dbReference>
<dbReference type="RefSeq" id="WP_215580758.1">
    <property type="nucleotide sequence ID" value="NZ_CP073754.1"/>
</dbReference>
<gene>
    <name evidence="2" type="ORF">KEF85_11650</name>
</gene>
<evidence type="ECO:0000313" key="2">
    <source>
        <dbReference type="EMBL" id="QWF70005.1"/>
    </source>
</evidence>
<accession>A0A975MLZ3</accession>
<dbReference type="GO" id="GO:0004622">
    <property type="term" value="F:phosphatidylcholine lysophospholipase activity"/>
    <property type="evidence" value="ECO:0007669"/>
    <property type="project" value="TreeGrafter"/>
</dbReference>
<evidence type="ECO:0000313" key="3">
    <source>
        <dbReference type="Proteomes" id="UP000676649"/>
    </source>
</evidence>
<sequence>MKYQIFSYQQFSIFKHRLITKLLGRDQDLIDYPHWQSRTQLFKTMQAAADMAMIGDSITEAGQWSELLANQHILNFGISGDTSYGVSQRLDSIIASHPRQAFIMLGINDIIRGRPLAKICADYTNILQALQQQNVPVTIQSTLYVAASFPNNLAINQQVTQLNQFLWDYAQQHDLIFINLNQYLAPQGVLSPQLSDDGLHLNSPAYKLWQQALIAALPH</sequence>
<dbReference type="AlphaFoldDB" id="A0A975MLZ3"/>
<name>A0A975MLZ3_9GAMM</name>
<evidence type="ECO:0000259" key="1">
    <source>
        <dbReference type="Pfam" id="PF13472"/>
    </source>
</evidence>
<dbReference type="PANTHER" id="PTHR30383:SF5">
    <property type="entry name" value="SGNH HYDROLASE-TYPE ESTERASE DOMAIN-CONTAINING PROTEIN"/>
    <property type="match status" value="1"/>
</dbReference>
<protein>
    <recommendedName>
        <fullName evidence="1">SGNH hydrolase-type esterase domain-containing protein</fullName>
    </recommendedName>
</protein>
<dbReference type="KEGG" id="mpad:KEF85_11650"/>
<organism evidence="2 3">
    <name type="scientific">Methylomonas paludis</name>
    <dbReference type="NCBI Taxonomy" id="1173101"/>
    <lineage>
        <taxon>Bacteria</taxon>
        <taxon>Pseudomonadati</taxon>
        <taxon>Pseudomonadota</taxon>
        <taxon>Gammaproteobacteria</taxon>
        <taxon>Methylococcales</taxon>
        <taxon>Methylococcaceae</taxon>
        <taxon>Methylomonas</taxon>
    </lineage>
</organism>
<dbReference type="InterPro" id="IPR013830">
    <property type="entry name" value="SGNH_hydro"/>
</dbReference>
<keyword evidence="3" id="KW-1185">Reference proteome</keyword>
<dbReference type="InterPro" id="IPR051532">
    <property type="entry name" value="Ester_Hydrolysis_Enzymes"/>
</dbReference>
<dbReference type="PANTHER" id="PTHR30383">
    <property type="entry name" value="THIOESTERASE 1/PROTEASE 1/LYSOPHOSPHOLIPASE L1"/>
    <property type="match status" value="1"/>
</dbReference>
<dbReference type="SUPFAM" id="SSF52266">
    <property type="entry name" value="SGNH hydrolase"/>
    <property type="match status" value="1"/>
</dbReference>
<proteinExistence type="predicted"/>
<dbReference type="Proteomes" id="UP000676649">
    <property type="component" value="Chromosome"/>
</dbReference>
<feature type="domain" description="SGNH hydrolase-type esterase" evidence="1">
    <location>
        <begin position="54"/>
        <end position="208"/>
    </location>
</feature>
<dbReference type="EMBL" id="CP073754">
    <property type="protein sequence ID" value="QWF70005.1"/>
    <property type="molecule type" value="Genomic_DNA"/>
</dbReference>